<keyword evidence="3" id="KW-0143">Chaperone</keyword>
<protein>
    <submittedName>
        <fullName evidence="5">Curved DNA-binding protein</fullName>
    </submittedName>
</protein>
<dbReference type="Proteomes" id="UP000253628">
    <property type="component" value="Unassembled WGS sequence"/>
</dbReference>
<feature type="domain" description="J" evidence="4">
    <location>
        <begin position="5"/>
        <end position="69"/>
    </location>
</feature>
<dbReference type="Pfam" id="PF01556">
    <property type="entry name" value="DnaJ_C"/>
    <property type="match status" value="1"/>
</dbReference>
<gene>
    <name evidence="5" type="ORF">DFR37_10143</name>
</gene>
<keyword evidence="6" id="KW-1185">Reference proteome</keyword>
<dbReference type="GO" id="GO:0042026">
    <property type="term" value="P:protein refolding"/>
    <property type="evidence" value="ECO:0007669"/>
    <property type="project" value="TreeGrafter"/>
</dbReference>
<reference evidence="5 6" key="1">
    <citation type="submission" date="2018-06" db="EMBL/GenBank/DDBJ databases">
        <title>Genomic Encyclopedia of Type Strains, Phase IV (KMG-IV): sequencing the most valuable type-strain genomes for metagenomic binning, comparative biology and taxonomic classification.</title>
        <authorList>
            <person name="Goeker M."/>
        </authorList>
    </citation>
    <scope>NUCLEOTIDE SEQUENCE [LARGE SCALE GENOMIC DNA]</scope>
    <source>
        <strain evidence="5 6">DSM 25520</strain>
    </source>
</reference>
<comment type="caution">
    <text evidence="5">The sequence shown here is derived from an EMBL/GenBank/DDBJ whole genome shotgun (WGS) entry which is preliminary data.</text>
</comment>
<evidence type="ECO:0000313" key="6">
    <source>
        <dbReference type="Proteomes" id="UP000253628"/>
    </source>
</evidence>
<name>A0A366HIZ4_9BURK</name>
<dbReference type="InterPro" id="IPR001623">
    <property type="entry name" value="DnaJ_domain"/>
</dbReference>
<dbReference type="SUPFAM" id="SSF49493">
    <property type="entry name" value="HSP40/DnaJ peptide-binding domain"/>
    <property type="match status" value="2"/>
</dbReference>
<dbReference type="FunFam" id="2.60.260.20:FF:000013">
    <property type="entry name" value="DnaJ subfamily B member 11"/>
    <property type="match status" value="1"/>
</dbReference>
<sequence length="317" mass="34730">MKYVDYYKVLGIERDATAADIKKAYRQLAHKYHPDVSKDAGAEEKFKQVAEAYATLKDPEKRAAYDNLGAHASGEDFVPPHQWQEQFHESAADFDDVDLADLLAAFAAAQRGAGPQHYAQRPMHGQDFETVLPITLEQIYTGAETEINIAVPEYDQQGLLHRVPRTYRVQIPKGSSEGQRLRLPGKGGTGMNGGKPGDLYLIMQVQPHPVYKVDGHDLYMDVALAPWEAVLGASIQLPTLGGAVEMSIPAGTTAGRKLRLAKRGLPYGAESHGDLYAVIRIAVPKTSTARERELYSQLAAESSFDPRAQIHAGANKP</sequence>
<dbReference type="Gene3D" id="1.10.287.110">
    <property type="entry name" value="DnaJ domain"/>
    <property type="match status" value="1"/>
</dbReference>
<evidence type="ECO:0000313" key="5">
    <source>
        <dbReference type="EMBL" id="RBP42918.1"/>
    </source>
</evidence>
<dbReference type="PANTHER" id="PTHR43096:SF52">
    <property type="entry name" value="DNAJ HOMOLOG 1, MITOCHONDRIAL-RELATED"/>
    <property type="match status" value="1"/>
</dbReference>
<dbReference type="InterPro" id="IPR036869">
    <property type="entry name" value="J_dom_sf"/>
</dbReference>
<keyword evidence="2 5" id="KW-0238">DNA-binding</keyword>
<dbReference type="OrthoDB" id="9779889at2"/>
<accession>A0A366HIZ4</accession>
<organism evidence="5 6">
    <name type="scientific">Eoetvoesiella caeni</name>
    <dbReference type="NCBI Taxonomy" id="645616"/>
    <lineage>
        <taxon>Bacteria</taxon>
        <taxon>Pseudomonadati</taxon>
        <taxon>Pseudomonadota</taxon>
        <taxon>Betaproteobacteria</taxon>
        <taxon>Burkholderiales</taxon>
        <taxon>Alcaligenaceae</taxon>
        <taxon>Eoetvoesiella</taxon>
    </lineage>
</organism>
<dbReference type="RefSeq" id="WP_113931243.1">
    <property type="nucleotide sequence ID" value="NZ_JACCEU010000001.1"/>
</dbReference>
<dbReference type="GO" id="GO:0051082">
    <property type="term" value="F:unfolded protein binding"/>
    <property type="evidence" value="ECO:0007669"/>
    <property type="project" value="InterPro"/>
</dbReference>
<dbReference type="PANTHER" id="PTHR43096">
    <property type="entry name" value="DNAJ HOMOLOG 1, MITOCHONDRIAL-RELATED"/>
    <property type="match status" value="1"/>
</dbReference>
<evidence type="ECO:0000259" key="4">
    <source>
        <dbReference type="PROSITE" id="PS50076"/>
    </source>
</evidence>
<evidence type="ECO:0000256" key="2">
    <source>
        <dbReference type="ARBA" id="ARBA00023125"/>
    </source>
</evidence>
<dbReference type="EMBL" id="QNRQ01000001">
    <property type="protein sequence ID" value="RBP42918.1"/>
    <property type="molecule type" value="Genomic_DNA"/>
</dbReference>
<dbReference type="FunFam" id="2.60.260.20:FF:000008">
    <property type="entry name" value="Curved DNA-binding protein"/>
    <property type="match status" value="1"/>
</dbReference>
<dbReference type="CDD" id="cd10747">
    <property type="entry name" value="DnaJ_C"/>
    <property type="match status" value="1"/>
</dbReference>
<dbReference type="AlphaFoldDB" id="A0A366HIZ4"/>
<dbReference type="PROSITE" id="PS50076">
    <property type="entry name" value="DNAJ_2"/>
    <property type="match status" value="1"/>
</dbReference>
<evidence type="ECO:0000256" key="1">
    <source>
        <dbReference type="ARBA" id="ARBA00022490"/>
    </source>
</evidence>
<dbReference type="Gene3D" id="2.60.260.20">
    <property type="entry name" value="Urease metallochaperone UreE, N-terminal domain"/>
    <property type="match status" value="2"/>
</dbReference>
<dbReference type="PRINTS" id="PR00625">
    <property type="entry name" value="JDOMAIN"/>
</dbReference>
<dbReference type="InterPro" id="IPR008971">
    <property type="entry name" value="HSP40/DnaJ_pept-bd"/>
</dbReference>
<dbReference type="GO" id="GO:0005737">
    <property type="term" value="C:cytoplasm"/>
    <property type="evidence" value="ECO:0007669"/>
    <property type="project" value="TreeGrafter"/>
</dbReference>
<dbReference type="InterPro" id="IPR018253">
    <property type="entry name" value="DnaJ_domain_CS"/>
</dbReference>
<dbReference type="SUPFAM" id="SSF46565">
    <property type="entry name" value="Chaperone J-domain"/>
    <property type="match status" value="1"/>
</dbReference>
<dbReference type="InterPro" id="IPR002939">
    <property type="entry name" value="DnaJ_C"/>
</dbReference>
<proteinExistence type="predicted"/>
<dbReference type="Pfam" id="PF00226">
    <property type="entry name" value="DnaJ"/>
    <property type="match status" value="1"/>
</dbReference>
<dbReference type="GO" id="GO:0003677">
    <property type="term" value="F:DNA binding"/>
    <property type="evidence" value="ECO:0007669"/>
    <property type="project" value="UniProtKB-KW"/>
</dbReference>
<dbReference type="CDD" id="cd06257">
    <property type="entry name" value="DnaJ"/>
    <property type="match status" value="1"/>
</dbReference>
<dbReference type="PROSITE" id="PS00636">
    <property type="entry name" value="DNAJ_1"/>
    <property type="match status" value="1"/>
</dbReference>
<dbReference type="SMART" id="SM00271">
    <property type="entry name" value="DnaJ"/>
    <property type="match status" value="1"/>
</dbReference>
<evidence type="ECO:0000256" key="3">
    <source>
        <dbReference type="ARBA" id="ARBA00023186"/>
    </source>
</evidence>
<keyword evidence="1" id="KW-0963">Cytoplasm</keyword>